<dbReference type="EMBL" id="JACHKA010000001">
    <property type="protein sequence ID" value="MBB5986659.1"/>
    <property type="molecule type" value="Genomic_DNA"/>
</dbReference>
<evidence type="ECO:0000313" key="2">
    <source>
        <dbReference type="Proteomes" id="UP001138540"/>
    </source>
</evidence>
<name>A0ABR6NHA6_9SPHN</name>
<sequence>MKLIQYRFNLNALSNASLIGHAVQAFFERERDLALRAVYVDKGEPDKLAVKAIDIEQVGGIIERSFIQSCADVVCYSEYASIRSNTSCRFVIIEDDGLLRVCHAQDDAMIDFADMPHTSEDISEMLVKSDLFD</sequence>
<accession>A0ABR6NHA6</accession>
<comment type="caution">
    <text evidence="1">The sequence shown here is derived from an EMBL/GenBank/DDBJ whole genome shotgun (WGS) entry which is preliminary data.</text>
</comment>
<keyword evidence="2" id="KW-1185">Reference proteome</keyword>
<proteinExistence type="predicted"/>
<reference evidence="1 2" key="1">
    <citation type="submission" date="2020-08" db="EMBL/GenBank/DDBJ databases">
        <title>Exploring microbial biodiversity for novel pathways involved in the catabolism of aromatic compounds derived from lignin.</title>
        <authorList>
            <person name="Elkins J."/>
        </authorList>
    </citation>
    <scope>NUCLEOTIDE SEQUENCE [LARGE SCALE GENOMIC DNA]</scope>
    <source>
        <strain evidence="1 2">B1D3A</strain>
    </source>
</reference>
<protein>
    <submittedName>
        <fullName evidence="1">Uncharacterized protein</fullName>
    </submittedName>
</protein>
<dbReference type="RefSeq" id="WP_184154413.1">
    <property type="nucleotide sequence ID" value="NZ_JACHKA010000001.1"/>
</dbReference>
<evidence type="ECO:0000313" key="1">
    <source>
        <dbReference type="EMBL" id="MBB5986659.1"/>
    </source>
</evidence>
<gene>
    <name evidence="1" type="ORF">HNP60_002633</name>
</gene>
<dbReference type="Proteomes" id="UP001138540">
    <property type="component" value="Unassembled WGS sequence"/>
</dbReference>
<organism evidence="1 2">
    <name type="scientific">Sphingobium lignivorans</name>
    <dbReference type="NCBI Taxonomy" id="2735886"/>
    <lineage>
        <taxon>Bacteria</taxon>
        <taxon>Pseudomonadati</taxon>
        <taxon>Pseudomonadota</taxon>
        <taxon>Alphaproteobacteria</taxon>
        <taxon>Sphingomonadales</taxon>
        <taxon>Sphingomonadaceae</taxon>
        <taxon>Sphingobium</taxon>
    </lineage>
</organism>